<gene>
    <name evidence="5" type="ORF">SK128_000532</name>
</gene>
<dbReference type="Proteomes" id="UP001381693">
    <property type="component" value="Unassembled WGS sequence"/>
</dbReference>
<keyword evidence="1" id="KW-0880">Kelch repeat</keyword>
<organism evidence="5 6">
    <name type="scientific">Halocaridina rubra</name>
    <name type="common">Hawaiian red shrimp</name>
    <dbReference type="NCBI Taxonomy" id="373956"/>
    <lineage>
        <taxon>Eukaryota</taxon>
        <taxon>Metazoa</taxon>
        <taxon>Ecdysozoa</taxon>
        <taxon>Arthropoda</taxon>
        <taxon>Crustacea</taxon>
        <taxon>Multicrustacea</taxon>
        <taxon>Malacostraca</taxon>
        <taxon>Eumalacostraca</taxon>
        <taxon>Eucarida</taxon>
        <taxon>Decapoda</taxon>
        <taxon>Pleocyemata</taxon>
        <taxon>Caridea</taxon>
        <taxon>Atyoidea</taxon>
        <taxon>Atyidae</taxon>
        <taxon>Halocaridina</taxon>
    </lineage>
</organism>
<feature type="non-terminal residue" evidence="5">
    <location>
        <position position="1"/>
    </location>
</feature>
<keyword evidence="6" id="KW-1185">Reference proteome</keyword>
<dbReference type="PROSITE" id="PS50097">
    <property type="entry name" value="BTB"/>
    <property type="match status" value="1"/>
</dbReference>
<feature type="domain" description="BTB" evidence="4">
    <location>
        <begin position="1"/>
        <end position="67"/>
    </location>
</feature>
<dbReference type="EMBL" id="JAXCGZ010007561">
    <property type="protein sequence ID" value="KAK7079220.1"/>
    <property type="molecule type" value="Genomic_DNA"/>
</dbReference>
<dbReference type="InterPro" id="IPR011333">
    <property type="entry name" value="SKP1/BTB/POZ_sf"/>
</dbReference>
<dbReference type="PANTHER" id="PTHR24412">
    <property type="entry name" value="KELCH PROTEIN"/>
    <property type="match status" value="1"/>
</dbReference>
<dbReference type="PANTHER" id="PTHR24412:SF396">
    <property type="entry name" value="INFLUENZA VIRUS NS1A-BINDING PROTEIN"/>
    <property type="match status" value="1"/>
</dbReference>
<keyword evidence="3" id="KW-0009">Actin-binding</keyword>
<comment type="caution">
    <text evidence="5">The sequence shown here is derived from an EMBL/GenBank/DDBJ whole genome shotgun (WGS) entry which is preliminary data.</text>
</comment>
<dbReference type="SUPFAM" id="SSF54695">
    <property type="entry name" value="POZ domain"/>
    <property type="match status" value="1"/>
</dbReference>
<evidence type="ECO:0000256" key="3">
    <source>
        <dbReference type="ARBA" id="ARBA00023203"/>
    </source>
</evidence>
<accession>A0AAN8XI21</accession>
<evidence type="ECO:0000259" key="4">
    <source>
        <dbReference type="PROSITE" id="PS50097"/>
    </source>
</evidence>
<reference evidence="5 6" key="1">
    <citation type="submission" date="2023-11" db="EMBL/GenBank/DDBJ databases">
        <title>Halocaridina rubra genome assembly.</title>
        <authorList>
            <person name="Smith C."/>
        </authorList>
    </citation>
    <scope>NUCLEOTIDE SEQUENCE [LARGE SCALE GENOMIC DNA]</scope>
    <source>
        <strain evidence="5">EP-1</strain>
        <tissue evidence="5">Whole</tissue>
    </source>
</reference>
<name>A0AAN8XI21_HALRR</name>
<dbReference type="SMART" id="SM00225">
    <property type="entry name" value="BTB"/>
    <property type="match status" value="1"/>
</dbReference>
<protein>
    <recommendedName>
        <fullName evidence="4">BTB domain-containing protein</fullName>
    </recommendedName>
</protein>
<evidence type="ECO:0000256" key="2">
    <source>
        <dbReference type="ARBA" id="ARBA00022737"/>
    </source>
</evidence>
<proteinExistence type="predicted"/>
<evidence type="ECO:0000256" key="1">
    <source>
        <dbReference type="ARBA" id="ARBA00022441"/>
    </source>
</evidence>
<dbReference type="InterPro" id="IPR000210">
    <property type="entry name" value="BTB/POZ_dom"/>
</dbReference>
<evidence type="ECO:0000313" key="5">
    <source>
        <dbReference type="EMBL" id="KAK7079220.1"/>
    </source>
</evidence>
<evidence type="ECO:0000313" key="6">
    <source>
        <dbReference type="Proteomes" id="UP001381693"/>
    </source>
</evidence>
<keyword evidence="2" id="KW-0677">Repeat</keyword>
<dbReference type="Pfam" id="PF00651">
    <property type="entry name" value="BTB"/>
    <property type="match status" value="1"/>
</dbReference>
<dbReference type="AlphaFoldDB" id="A0AAN8XI21"/>
<dbReference type="Gene3D" id="3.30.710.10">
    <property type="entry name" value="Potassium Channel Kv1.1, Chain A"/>
    <property type="match status" value="1"/>
</dbReference>
<sequence length="114" mass="12958">VGSSEIHAHRAVLACASPYFFELFTAEDERKTAREGKLLYKLNGGFDRDSVEHLIHYTYTGCLDVPDPLVKSVFIAANRLKIYYLRLFSHEDSRFVPEGISLILSYAYPVVLSK</sequence>